<comment type="caution">
    <text evidence="2">The sequence shown here is derived from an EMBL/GenBank/DDBJ whole genome shotgun (WGS) entry which is preliminary data.</text>
</comment>
<dbReference type="EMBL" id="AJWZ01010196">
    <property type="protein sequence ID" value="EKC49168.1"/>
    <property type="molecule type" value="Genomic_DNA"/>
</dbReference>
<feature type="region of interest" description="Disordered" evidence="1">
    <location>
        <begin position="1"/>
        <end position="21"/>
    </location>
</feature>
<name>K1RUV4_9ZZZZ</name>
<gene>
    <name evidence="2" type="ORF">OBE_14783</name>
</gene>
<reference evidence="2" key="1">
    <citation type="journal article" date="2013" name="Environ. Microbiol.">
        <title>Microbiota from the distal guts of lean and obese adolescents exhibit partial functional redundancy besides clear differences in community structure.</title>
        <authorList>
            <person name="Ferrer M."/>
            <person name="Ruiz A."/>
            <person name="Lanza F."/>
            <person name="Haange S.B."/>
            <person name="Oberbach A."/>
            <person name="Till H."/>
            <person name="Bargiela R."/>
            <person name="Campoy C."/>
            <person name="Segura M.T."/>
            <person name="Richter M."/>
            <person name="von Bergen M."/>
            <person name="Seifert J."/>
            <person name="Suarez A."/>
        </authorList>
    </citation>
    <scope>NUCLEOTIDE SEQUENCE</scope>
</reference>
<sequence>EKGYDDPQAIEERIRQLKSKP</sequence>
<evidence type="ECO:0000256" key="1">
    <source>
        <dbReference type="SAM" id="MobiDB-lite"/>
    </source>
</evidence>
<evidence type="ECO:0000313" key="2">
    <source>
        <dbReference type="EMBL" id="EKC49168.1"/>
    </source>
</evidence>
<feature type="non-terminal residue" evidence="2">
    <location>
        <position position="1"/>
    </location>
</feature>
<organism evidence="2">
    <name type="scientific">human gut metagenome</name>
    <dbReference type="NCBI Taxonomy" id="408170"/>
    <lineage>
        <taxon>unclassified sequences</taxon>
        <taxon>metagenomes</taxon>
        <taxon>organismal metagenomes</taxon>
    </lineage>
</organism>
<protein>
    <submittedName>
        <fullName evidence="2">Uncharacterized protein</fullName>
    </submittedName>
</protein>
<feature type="compositionally biased region" description="Basic and acidic residues" evidence="1">
    <location>
        <begin position="1"/>
        <end position="15"/>
    </location>
</feature>
<accession>K1RUV4</accession>
<dbReference type="AlphaFoldDB" id="K1RUV4"/>
<proteinExistence type="predicted"/>